<feature type="compositionally biased region" description="Basic and acidic residues" evidence="1">
    <location>
        <begin position="47"/>
        <end position="58"/>
    </location>
</feature>
<dbReference type="GO" id="GO:0016702">
    <property type="term" value="F:oxidoreductase activity, acting on single donors with incorporation of molecular oxygen, incorporation of two atoms of oxygen"/>
    <property type="evidence" value="ECO:0007669"/>
    <property type="project" value="InterPro"/>
</dbReference>
<protein>
    <submittedName>
        <fullName evidence="3">Chlorocatechol 1,2-dioxygenase</fullName>
        <ecNumber evidence="3">1.13.11.-</ecNumber>
    </submittedName>
</protein>
<sequence length="307" mass="33497">MNNNDEKCQLERRKAMKTIASLAAVAVAPVVIGRVNANEFLAGPPGKPDRPDRPDRPDGPPGGQSGETAEPAEGGDNPSADWLSGGTQAMTAGFPDDSIFTSAAACTVALTEERTEGPCYFDSVYREDISEGLSGLPMQLCFQLTDESCEPLAGYEIEVWHCNVEGVYSGDTSDASDTGRFNSSYCTGDAEDALASQWFRGIAVTDSSGRVNFKTCFPGWYSSRVIHIHFRVRTNNSDSVVSQFGFSDYFCQNICTTHEDYISRGEPDTYMNNDTVFDGPDETYMFRLQANSDGSLLAYKRLMISES</sequence>
<dbReference type="Gene3D" id="2.60.130.10">
    <property type="entry name" value="Aromatic compound dioxygenase"/>
    <property type="match status" value="1"/>
</dbReference>
<keyword evidence="4" id="KW-1185">Reference proteome</keyword>
<dbReference type="PANTHER" id="PTHR34315">
    <property type="match status" value="1"/>
</dbReference>
<dbReference type="Pfam" id="PF00775">
    <property type="entry name" value="Dioxygenase_C"/>
    <property type="match status" value="1"/>
</dbReference>
<feature type="region of interest" description="Disordered" evidence="1">
    <location>
        <begin position="37"/>
        <end position="88"/>
    </location>
</feature>
<organism evidence="3 4">
    <name type="scientific">Vibrio aerogenes CECT 7868</name>
    <dbReference type="NCBI Taxonomy" id="1216006"/>
    <lineage>
        <taxon>Bacteria</taxon>
        <taxon>Pseudomonadati</taxon>
        <taxon>Pseudomonadota</taxon>
        <taxon>Gammaproteobacteria</taxon>
        <taxon>Vibrionales</taxon>
        <taxon>Vibrionaceae</taxon>
        <taxon>Vibrio</taxon>
    </lineage>
</organism>
<dbReference type="Proteomes" id="UP000184608">
    <property type="component" value="Unassembled WGS sequence"/>
</dbReference>
<evidence type="ECO:0000256" key="1">
    <source>
        <dbReference type="SAM" id="MobiDB-lite"/>
    </source>
</evidence>
<name>A0A1M5ZTS2_9VIBR</name>
<dbReference type="PANTHER" id="PTHR34315:SF1">
    <property type="entry name" value="INTRADIOL RING-CLEAVAGE DIOXYGENASES DOMAIN-CONTAINING PROTEIN-RELATED"/>
    <property type="match status" value="1"/>
</dbReference>
<evidence type="ECO:0000313" key="3">
    <source>
        <dbReference type="EMBL" id="SHI27660.1"/>
    </source>
</evidence>
<dbReference type="EMBL" id="FQXZ01000037">
    <property type="protein sequence ID" value="SHI27660.1"/>
    <property type="molecule type" value="Genomic_DNA"/>
</dbReference>
<evidence type="ECO:0000313" key="4">
    <source>
        <dbReference type="Proteomes" id="UP000184608"/>
    </source>
</evidence>
<reference evidence="3 4" key="1">
    <citation type="submission" date="2016-11" db="EMBL/GenBank/DDBJ databases">
        <authorList>
            <person name="Jaros S."/>
            <person name="Januszkiewicz K."/>
            <person name="Wedrychowicz H."/>
        </authorList>
    </citation>
    <scope>NUCLEOTIDE SEQUENCE [LARGE SCALE GENOMIC DNA]</scope>
    <source>
        <strain evidence="3 4">CECT 7868</strain>
    </source>
</reference>
<gene>
    <name evidence="3" type="primary">clcA_1</name>
    <name evidence="3" type="ORF">VA7868_03218</name>
</gene>
<dbReference type="RefSeq" id="WP_073604849.1">
    <property type="nucleotide sequence ID" value="NZ_FQXZ01000037.1"/>
</dbReference>
<keyword evidence="3" id="KW-0223">Dioxygenase</keyword>
<keyword evidence="3" id="KW-0560">Oxidoreductase</keyword>
<dbReference type="STRING" id="1216006.VA7868_03218"/>
<dbReference type="EC" id="1.13.11.-" evidence="3"/>
<feature type="domain" description="Intradiol ring-cleavage dioxygenases" evidence="2">
    <location>
        <begin position="134"/>
        <end position="254"/>
    </location>
</feature>
<proteinExistence type="predicted"/>
<dbReference type="AlphaFoldDB" id="A0A1M5ZTS2"/>
<accession>A0A1M5ZTS2</accession>
<evidence type="ECO:0000259" key="2">
    <source>
        <dbReference type="Pfam" id="PF00775"/>
    </source>
</evidence>
<dbReference type="SUPFAM" id="SSF49482">
    <property type="entry name" value="Aromatic compound dioxygenase"/>
    <property type="match status" value="1"/>
</dbReference>
<dbReference type="InterPro" id="IPR000627">
    <property type="entry name" value="Intradiol_dOase_C"/>
</dbReference>
<dbReference type="GO" id="GO:0008199">
    <property type="term" value="F:ferric iron binding"/>
    <property type="evidence" value="ECO:0007669"/>
    <property type="project" value="InterPro"/>
</dbReference>
<dbReference type="InterPro" id="IPR015889">
    <property type="entry name" value="Intradiol_dOase_core"/>
</dbReference>